<dbReference type="InterPro" id="IPR009839">
    <property type="entry name" value="SseB_N"/>
</dbReference>
<dbReference type="EMBL" id="AWVI01000041">
    <property type="protein sequence ID" value="ERK45521.1"/>
    <property type="molecule type" value="Genomic_DNA"/>
</dbReference>
<protein>
    <recommendedName>
        <fullName evidence="5">Enhanced serine sensitivity protein SseB</fullName>
    </recommendedName>
</protein>
<gene>
    <name evidence="3" type="ORF">HMPREF0367_01016</name>
</gene>
<feature type="domain" description="SseB protein C-terminal" evidence="2">
    <location>
        <begin position="157"/>
        <end position="259"/>
    </location>
</feature>
<dbReference type="InterPro" id="IPR027945">
    <property type="entry name" value="SseB_C"/>
</dbReference>
<comment type="caution">
    <text evidence="3">The sequence shown here is derived from an EMBL/GenBank/DDBJ whole genome shotgun (WGS) entry which is preliminary data.</text>
</comment>
<organism evidence="3 4">
    <name type="scientific">Faecalitalea cylindroides ATCC 27803</name>
    <dbReference type="NCBI Taxonomy" id="649755"/>
    <lineage>
        <taxon>Bacteria</taxon>
        <taxon>Bacillati</taxon>
        <taxon>Bacillota</taxon>
        <taxon>Erysipelotrichia</taxon>
        <taxon>Erysipelotrichales</taxon>
        <taxon>Erysipelotrichaceae</taxon>
        <taxon>Faecalitalea</taxon>
    </lineage>
</organism>
<evidence type="ECO:0000259" key="1">
    <source>
        <dbReference type="Pfam" id="PF07179"/>
    </source>
</evidence>
<feature type="domain" description="SseB protein N-terminal" evidence="1">
    <location>
        <begin position="16"/>
        <end position="140"/>
    </location>
</feature>
<sequence>MENRTMVNEFKNTQMKEALAKIKEKQTTETINTMLAALMTTKFLAPATWDKEPTMNDKGQMIFEPNTKFQLMIIETNQKDCYFPMFTDMEELRKWNSDPKIRSLVLTFEQFMPFIELAKNDIKGIVFDPFGANLPITNEFLFKLHEQQKTSLHENQIKKGDKIYMREPVENIDDLKAAVCEYAKNDSNILSVYIKERVDKEKPSHWFMIVETANEDVEVFKQIGQACRSVNHGKEIEFMFASASLAKNVMANTKPIYVKENN</sequence>
<dbReference type="HOGENOM" id="CLU_065768_0_0_9"/>
<reference evidence="3 4" key="1">
    <citation type="submission" date="2013-06" db="EMBL/GenBank/DDBJ databases">
        <authorList>
            <person name="Weinstock G."/>
            <person name="Sodergren E."/>
            <person name="Lobos E.A."/>
            <person name="Fulton L."/>
            <person name="Fulton R."/>
            <person name="Courtney L."/>
            <person name="Fronick C."/>
            <person name="O'Laughlin M."/>
            <person name="Godfrey J."/>
            <person name="Wilson R.M."/>
            <person name="Miner T."/>
            <person name="Farmer C."/>
            <person name="Delehaunty K."/>
            <person name="Cordes M."/>
            <person name="Minx P."/>
            <person name="Tomlinson C."/>
            <person name="Chen J."/>
            <person name="Wollam A."/>
            <person name="Pepin K.H."/>
            <person name="Bhonagiri V."/>
            <person name="Zhang X."/>
            <person name="Warren W."/>
            <person name="Mitreva M."/>
            <person name="Mardis E.R."/>
            <person name="Wilson R.K."/>
        </authorList>
    </citation>
    <scope>NUCLEOTIDE SEQUENCE [LARGE SCALE GENOMIC DNA]</scope>
    <source>
        <strain evidence="3 4">ATCC 27803</strain>
    </source>
</reference>
<evidence type="ECO:0000313" key="4">
    <source>
        <dbReference type="Proteomes" id="UP000016658"/>
    </source>
</evidence>
<accession>U2PN26</accession>
<name>U2PN26_9FIRM</name>
<dbReference type="Proteomes" id="UP000016658">
    <property type="component" value="Unassembled WGS sequence"/>
</dbReference>
<evidence type="ECO:0008006" key="5">
    <source>
        <dbReference type="Google" id="ProtNLM"/>
    </source>
</evidence>
<evidence type="ECO:0000313" key="3">
    <source>
        <dbReference type="EMBL" id="ERK45521.1"/>
    </source>
</evidence>
<dbReference type="Pfam" id="PF07179">
    <property type="entry name" value="SseB"/>
    <property type="match status" value="1"/>
</dbReference>
<dbReference type="AlphaFoldDB" id="U2PN26"/>
<evidence type="ECO:0000259" key="2">
    <source>
        <dbReference type="Pfam" id="PF14581"/>
    </source>
</evidence>
<dbReference type="Pfam" id="PF14581">
    <property type="entry name" value="SseB_C"/>
    <property type="match status" value="1"/>
</dbReference>
<proteinExistence type="predicted"/>